<evidence type="ECO:0000313" key="2">
    <source>
        <dbReference type="Proteomes" id="UP001055712"/>
    </source>
</evidence>
<evidence type="ECO:0000313" key="1">
    <source>
        <dbReference type="EMBL" id="KAI3438300.1"/>
    </source>
</evidence>
<accession>A0A9D4TYZ4</accession>
<dbReference type="Proteomes" id="UP001055712">
    <property type="component" value="Unassembled WGS sequence"/>
</dbReference>
<dbReference type="EMBL" id="SIDB01000001">
    <property type="protein sequence ID" value="KAI3438300.1"/>
    <property type="molecule type" value="Genomic_DNA"/>
</dbReference>
<comment type="caution">
    <text evidence="1">The sequence shown here is derived from an EMBL/GenBank/DDBJ whole genome shotgun (WGS) entry which is preliminary data.</text>
</comment>
<protein>
    <submittedName>
        <fullName evidence="1">Uncharacterized protein</fullName>
    </submittedName>
</protein>
<dbReference type="PANTHER" id="PTHR35716:SF1">
    <property type="entry name" value="OS05G0574700 PROTEIN"/>
    <property type="match status" value="1"/>
</dbReference>
<reference evidence="1" key="2">
    <citation type="submission" date="2020-11" db="EMBL/GenBank/DDBJ databases">
        <authorList>
            <person name="Cecchin M."/>
            <person name="Marcolungo L."/>
            <person name="Rossato M."/>
            <person name="Girolomoni L."/>
            <person name="Cosentino E."/>
            <person name="Cuine S."/>
            <person name="Li-Beisson Y."/>
            <person name="Delledonne M."/>
            <person name="Ballottari M."/>
        </authorList>
    </citation>
    <scope>NUCLEOTIDE SEQUENCE</scope>
    <source>
        <strain evidence="1">211/11P</strain>
        <tissue evidence="1">Whole cell</tissue>
    </source>
</reference>
<dbReference type="OrthoDB" id="10266005at2759"/>
<gene>
    <name evidence="1" type="ORF">D9Q98_000734</name>
</gene>
<dbReference type="AlphaFoldDB" id="A0A9D4TYZ4"/>
<proteinExistence type="predicted"/>
<organism evidence="1 2">
    <name type="scientific">Chlorella vulgaris</name>
    <name type="common">Green alga</name>
    <dbReference type="NCBI Taxonomy" id="3077"/>
    <lineage>
        <taxon>Eukaryota</taxon>
        <taxon>Viridiplantae</taxon>
        <taxon>Chlorophyta</taxon>
        <taxon>core chlorophytes</taxon>
        <taxon>Trebouxiophyceae</taxon>
        <taxon>Chlorellales</taxon>
        <taxon>Chlorellaceae</taxon>
        <taxon>Chlorella clade</taxon>
        <taxon>Chlorella</taxon>
    </lineage>
</organism>
<name>A0A9D4TYZ4_CHLVU</name>
<keyword evidence="2" id="KW-1185">Reference proteome</keyword>
<sequence length="142" mass="15773">MLAARELRHAAQHGDFQLDALARNDEPWGNHGIKTAYAFAFDVGGLDPSVYFGRPKDLYHEDHFQGMFSTRLAGLVNNQGFQITGVEEHEGADGSSTVVTVQVQAVAAKQPQVYQWQLRRKNVGARKGCLMTWMVLDRTAAL</sequence>
<dbReference type="PANTHER" id="PTHR35716">
    <property type="entry name" value="OS05G0574700 PROTEIN-RELATED"/>
    <property type="match status" value="1"/>
</dbReference>
<reference evidence="1" key="1">
    <citation type="journal article" date="2019" name="Plant J.">
        <title>Chlorella vulgaris genome assembly and annotation reveals the molecular basis for metabolic acclimation to high light conditions.</title>
        <authorList>
            <person name="Cecchin M."/>
            <person name="Marcolungo L."/>
            <person name="Rossato M."/>
            <person name="Girolomoni L."/>
            <person name="Cosentino E."/>
            <person name="Cuine S."/>
            <person name="Li-Beisson Y."/>
            <person name="Delledonne M."/>
            <person name="Ballottari M."/>
        </authorList>
    </citation>
    <scope>NUCLEOTIDE SEQUENCE</scope>
    <source>
        <strain evidence="1">211/11P</strain>
    </source>
</reference>